<feature type="compositionally biased region" description="Basic and acidic residues" evidence="1">
    <location>
        <begin position="98"/>
        <end position="128"/>
    </location>
</feature>
<dbReference type="STRING" id="1504633.A0A2T7CFY0"/>
<dbReference type="Gene3D" id="3.40.50.720">
    <property type="entry name" value="NAD(P)-binding Rossmann-like Domain"/>
    <property type="match status" value="1"/>
</dbReference>
<dbReference type="InterPro" id="IPR036291">
    <property type="entry name" value="NAD(P)-bd_dom_sf"/>
</dbReference>
<organism evidence="2 3">
    <name type="scientific">Panicum hallii var. hallii</name>
    <dbReference type="NCBI Taxonomy" id="1504633"/>
    <lineage>
        <taxon>Eukaryota</taxon>
        <taxon>Viridiplantae</taxon>
        <taxon>Streptophyta</taxon>
        <taxon>Embryophyta</taxon>
        <taxon>Tracheophyta</taxon>
        <taxon>Spermatophyta</taxon>
        <taxon>Magnoliopsida</taxon>
        <taxon>Liliopsida</taxon>
        <taxon>Poales</taxon>
        <taxon>Poaceae</taxon>
        <taxon>PACMAD clade</taxon>
        <taxon>Panicoideae</taxon>
        <taxon>Panicodae</taxon>
        <taxon>Paniceae</taxon>
        <taxon>Panicinae</taxon>
        <taxon>Panicum</taxon>
        <taxon>Panicum sect. Panicum</taxon>
    </lineage>
</organism>
<protein>
    <recommendedName>
        <fullName evidence="4">3-beta hydroxysteroid dehydrogenase/isomerase domain-containing protein</fullName>
    </recommendedName>
</protein>
<evidence type="ECO:0000313" key="3">
    <source>
        <dbReference type="Proteomes" id="UP000244336"/>
    </source>
</evidence>
<dbReference type="OrthoDB" id="1702137at2759"/>
<sequence length="159" mass="17520">MTMRVVAGDGYLGARLCAAVAVAGHDVRAFVLHGVNLLGLHFAAGVAYGDVADEESLIAAFDGCDAVFDAARTAEAWLPTPPSSTRYVGAIWWPRGRREPGFHPPDTKRRPMDQRHGKERQQPHERGCLENNQGPHRGLCENNRVEIINRSPNQRVLCK</sequence>
<dbReference type="AlphaFoldDB" id="A0A2T7CFY0"/>
<evidence type="ECO:0000256" key="1">
    <source>
        <dbReference type="SAM" id="MobiDB-lite"/>
    </source>
</evidence>
<name>A0A2T7CFY0_9POAL</name>
<accession>A0A2T7CFY0</accession>
<dbReference type="Gramene" id="PUZ42260">
    <property type="protein sequence ID" value="PUZ42260"/>
    <property type="gene ID" value="GQ55_9G569500"/>
</dbReference>
<evidence type="ECO:0008006" key="4">
    <source>
        <dbReference type="Google" id="ProtNLM"/>
    </source>
</evidence>
<dbReference type="SUPFAM" id="SSF51735">
    <property type="entry name" value="NAD(P)-binding Rossmann-fold domains"/>
    <property type="match status" value="1"/>
</dbReference>
<evidence type="ECO:0000313" key="2">
    <source>
        <dbReference type="EMBL" id="PUZ42260.1"/>
    </source>
</evidence>
<reference evidence="2 3" key="1">
    <citation type="submission" date="2018-04" db="EMBL/GenBank/DDBJ databases">
        <title>WGS assembly of Panicum hallii var. hallii HAL2.</title>
        <authorList>
            <person name="Lovell J."/>
            <person name="Jenkins J."/>
            <person name="Lowry D."/>
            <person name="Mamidi S."/>
            <person name="Sreedasyam A."/>
            <person name="Weng X."/>
            <person name="Barry K."/>
            <person name="Bonette J."/>
            <person name="Campitelli B."/>
            <person name="Daum C."/>
            <person name="Gordon S."/>
            <person name="Gould B."/>
            <person name="Lipzen A."/>
            <person name="MacQueen A."/>
            <person name="Palacio-Mejia J."/>
            <person name="Plott C."/>
            <person name="Shakirov E."/>
            <person name="Shu S."/>
            <person name="Yoshinaga Y."/>
            <person name="Zane M."/>
            <person name="Rokhsar D."/>
            <person name="Grimwood J."/>
            <person name="Schmutz J."/>
            <person name="Juenger T."/>
        </authorList>
    </citation>
    <scope>NUCLEOTIDE SEQUENCE [LARGE SCALE GENOMIC DNA]</scope>
    <source>
        <strain evidence="3">cv. HAL2</strain>
    </source>
</reference>
<feature type="region of interest" description="Disordered" evidence="1">
    <location>
        <begin position="98"/>
        <end position="135"/>
    </location>
</feature>
<gene>
    <name evidence="2" type="ORF">GQ55_9G569500</name>
</gene>
<keyword evidence="3" id="KW-1185">Reference proteome</keyword>
<dbReference type="Proteomes" id="UP000244336">
    <property type="component" value="Chromosome 9"/>
</dbReference>
<proteinExistence type="predicted"/>
<dbReference type="EMBL" id="CM009757">
    <property type="protein sequence ID" value="PUZ42260.1"/>
    <property type="molecule type" value="Genomic_DNA"/>
</dbReference>